<feature type="domain" description="Rad50/SbcC-type AAA" evidence="5">
    <location>
        <begin position="215"/>
        <end position="465"/>
    </location>
</feature>
<evidence type="ECO:0000256" key="1">
    <source>
        <dbReference type="ARBA" id="ARBA00006930"/>
    </source>
</evidence>
<evidence type="ECO:0000256" key="2">
    <source>
        <dbReference type="ARBA" id="ARBA00011322"/>
    </source>
</evidence>
<dbReference type="EMBL" id="RAYQ01000015">
    <property type="protein sequence ID" value="RKI90250.1"/>
    <property type="molecule type" value="Genomic_DNA"/>
</dbReference>
<protein>
    <recommendedName>
        <fullName evidence="3">Nuclease SbcCD subunit C</fullName>
    </recommendedName>
</protein>
<dbReference type="AlphaFoldDB" id="A0A3A9AF13"/>
<feature type="coiled-coil region" evidence="4">
    <location>
        <begin position="441"/>
        <end position="468"/>
    </location>
</feature>
<dbReference type="Proteomes" id="UP000280696">
    <property type="component" value="Unassembled WGS sequence"/>
</dbReference>
<evidence type="ECO:0000259" key="5">
    <source>
        <dbReference type="Pfam" id="PF13476"/>
    </source>
</evidence>
<dbReference type="Pfam" id="PF13476">
    <property type="entry name" value="AAA_23"/>
    <property type="match status" value="1"/>
</dbReference>
<accession>A0A3A9AF13</accession>
<dbReference type="InterPro" id="IPR038729">
    <property type="entry name" value="Rad50/SbcC_AAA"/>
</dbReference>
<evidence type="ECO:0000313" key="6">
    <source>
        <dbReference type="EMBL" id="RKI90250.1"/>
    </source>
</evidence>
<gene>
    <name evidence="6" type="ORF">D7V94_14085</name>
</gene>
<organism evidence="6 7">
    <name type="scientific">Parablautia intestinalis</name>
    <dbReference type="NCBI Taxonomy" id="2320100"/>
    <lineage>
        <taxon>Bacteria</taxon>
        <taxon>Bacillati</taxon>
        <taxon>Bacillota</taxon>
        <taxon>Clostridia</taxon>
        <taxon>Lachnospirales</taxon>
        <taxon>Lachnospiraceae</taxon>
        <taxon>Parablautia</taxon>
    </lineage>
</organism>
<comment type="similarity">
    <text evidence="1">Belongs to the SMC family. SbcC subfamily.</text>
</comment>
<dbReference type="RefSeq" id="WP_120470857.1">
    <property type="nucleotide sequence ID" value="NZ_RAYQ01000015.1"/>
</dbReference>
<proteinExistence type="inferred from homology"/>
<dbReference type="Gene3D" id="3.40.50.300">
    <property type="entry name" value="P-loop containing nucleotide triphosphate hydrolases"/>
    <property type="match status" value="2"/>
</dbReference>
<dbReference type="PANTHER" id="PTHR32114:SF2">
    <property type="entry name" value="ABC TRANSPORTER ABCH.3"/>
    <property type="match status" value="1"/>
</dbReference>
<sequence>MNNLSENLISSVGLSNIKRRRFEGLLHDICIADYLYEKNGTVIARYVLIECTYQEFQNVFCRDSNFYEDVIQVVFFECFNTDLCWNIYQICIMSELEYGKVSKSEMLAYEADTDYTRKLLIPYTKFTSTIPVGRIKIEHKIVKWDEISPKLEWQRELERRGLGFCGEEYVEKQLEEYIKTGKYTQVLDENRNLYKKNNINNIVSIFIPNSFRKNCFVREERLEFGKVNMISGKNGSGKTSILEGIELVITGTVRKAMGIYKYYKDVPGIYCLINNGQKIKKPGDSKEILRRAKTWYHKSNKGEEKLNSDFHLYNYFMTIDTFILSYLGDKKNLGDQFFQILFGEESLNYYENMKKYLENIYSLIESSSMRLQDMNQMMKSCGNFKAEIKQAERDYFEKLKMYSGKSNEKKSIEEIESCIKKCMEICQVIENVSALCLYNDVSECLLDVERIENEITELKKSLKKNKNRQIIESDSAELRGEEIKLRADLGLKTKVLPVFKKTLQSAEMINALYTEANKIIDLEGNNFQIKDIYNICYSLNESLSDWHTAQEQKNEWETKIAREQKKLDRLNFIKTQLNTLREPEYFLKKYVGNNIKQISDLFLLLQSPKEFDGLAFSQDAELVGVRGKETIPLHMMSSGQRVAAVMALFFSVHLSADCIPKIILLDEPISHIDELNILSLFDFLREMVLQYDRQLFFTTSTKEIGRLFERKFSFLKEDFKGFYFERKGIGRTEIKCKSGQ</sequence>
<dbReference type="SUPFAM" id="SSF52540">
    <property type="entry name" value="P-loop containing nucleoside triphosphate hydrolases"/>
    <property type="match status" value="1"/>
</dbReference>
<keyword evidence="7" id="KW-1185">Reference proteome</keyword>
<dbReference type="CDD" id="cd00267">
    <property type="entry name" value="ABC_ATPase"/>
    <property type="match status" value="1"/>
</dbReference>
<dbReference type="OrthoDB" id="7029750at2"/>
<dbReference type="PANTHER" id="PTHR32114">
    <property type="entry name" value="ABC TRANSPORTER ABCH.3"/>
    <property type="match status" value="1"/>
</dbReference>
<evidence type="ECO:0000313" key="7">
    <source>
        <dbReference type="Proteomes" id="UP000280696"/>
    </source>
</evidence>
<keyword evidence="4" id="KW-0175">Coiled coil</keyword>
<comment type="subunit">
    <text evidence="2">Heterodimer of SbcC and SbcD.</text>
</comment>
<reference evidence="6 7" key="1">
    <citation type="submission" date="2018-09" db="EMBL/GenBank/DDBJ databases">
        <title>Murine metabolic-syndrome-specific gut microbial biobank.</title>
        <authorList>
            <person name="Liu C."/>
        </authorList>
    </citation>
    <scope>NUCLEOTIDE SEQUENCE [LARGE SCALE GENOMIC DNA]</scope>
    <source>
        <strain evidence="6 7">0.1xD8-82</strain>
    </source>
</reference>
<dbReference type="InterPro" id="IPR027417">
    <property type="entry name" value="P-loop_NTPase"/>
</dbReference>
<comment type="caution">
    <text evidence="6">The sequence shown here is derived from an EMBL/GenBank/DDBJ whole genome shotgun (WGS) entry which is preliminary data.</text>
</comment>
<evidence type="ECO:0000256" key="4">
    <source>
        <dbReference type="SAM" id="Coils"/>
    </source>
</evidence>
<evidence type="ECO:0000256" key="3">
    <source>
        <dbReference type="ARBA" id="ARBA00013368"/>
    </source>
</evidence>
<name>A0A3A9AF13_9FIRM</name>